<feature type="transmembrane region" description="Helical" evidence="1">
    <location>
        <begin position="12"/>
        <end position="41"/>
    </location>
</feature>
<dbReference type="EMBL" id="JXAK01000012">
    <property type="protein sequence ID" value="KIL41125.1"/>
    <property type="molecule type" value="Genomic_DNA"/>
</dbReference>
<keyword evidence="1" id="KW-1133">Transmembrane helix</keyword>
<proteinExistence type="predicted"/>
<keyword evidence="1" id="KW-0812">Transmembrane</keyword>
<keyword evidence="3" id="KW-1185">Reference proteome</keyword>
<reference evidence="2 3" key="1">
    <citation type="submission" date="2014-12" db="EMBL/GenBank/DDBJ databases">
        <title>Draft genome sequence of Paenibacillus kamchatkensis strain B-2647.</title>
        <authorList>
            <person name="Karlyshev A.V."/>
            <person name="Kudryashova E.B."/>
        </authorList>
    </citation>
    <scope>NUCLEOTIDE SEQUENCE [LARGE SCALE GENOMIC DNA]</scope>
    <source>
        <strain evidence="2 3">VKM B-2647</strain>
    </source>
</reference>
<evidence type="ECO:0000256" key="1">
    <source>
        <dbReference type="SAM" id="Phobius"/>
    </source>
</evidence>
<evidence type="ECO:0000313" key="3">
    <source>
        <dbReference type="Proteomes" id="UP000031967"/>
    </source>
</evidence>
<accession>A0ABR5AKT0</accession>
<gene>
    <name evidence="2" type="ORF">SD70_08775</name>
</gene>
<name>A0ABR5AKT0_9BACL</name>
<keyword evidence="1" id="KW-0472">Membrane</keyword>
<protein>
    <submittedName>
        <fullName evidence="2">Uncharacterized protein</fullName>
    </submittedName>
</protein>
<dbReference type="RefSeq" id="WP_041047218.1">
    <property type="nucleotide sequence ID" value="NZ_JXAK01000012.1"/>
</dbReference>
<comment type="caution">
    <text evidence="2">The sequence shown here is derived from an EMBL/GenBank/DDBJ whole genome shotgun (WGS) entry which is preliminary data.</text>
</comment>
<organism evidence="2 3">
    <name type="scientific">Gordoniibacillus kamchatkensis</name>
    <dbReference type="NCBI Taxonomy" id="1590651"/>
    <lineage>
        <taxon>Bacteria</taxon>
        <taxon>Bacillati</taxon>
        <taxon>Bacillota</taxon>
        <taxon>Bacilli</taxon>
        <taxon>Bacillales</taxon>
        <taxon>Paenibacillaceae</taxon>
        <taxon>Gordoniibacillus</taxon>
    </lineage>
</organism>
<evidence type="ECO:0000313" key="2">
    <source>
        <dbReference type="EMBL" id="KIL41125.1"/>
    </source>
</evidence>
<dbReference type="Proteomes" id="UP000031967">
    <property type="component" value="Unassembled WGS sequence"/>
</dbReference>
<sequence>MRNRFSVGSYIVFALIAIGLLVNFTYFFIPIVVLGTIFLLYKYPPSSWRKVTMYRKDDRKRRNSRFRVINGSKRDGYDEPPRYH</sequence>